<accession>A0A4U1HZ36</accession>
<dbReference type="Pfam" id="PF00561">
    <property type="entry name" value="Abhydrolase_1"/>
    <property type="match status" value="1"/>
</dbReference>
<dbReference type="PANTHER" id="PTHR43798">
    <property type="entry name" value="MONOACYLGLYCEROL LIPASE"/>
    <property type="match status" value="1"/>
</dbReference>
<organism evidence="2 3">
    <name type="scientific">Trinickia terrae</name>
    <dbReference type="NCBI Taxonomy" id="2571161"/>
    <lineage>
        <taxon>Bacteria</taxon>
        <taxon>Pseudomonadati</taxon>
        <taxon>Pseudomonadota</taxon>
        <taxon>Betaproteobacteria</taxon>
        <taxon>Burkholderiales</taxon>
        <taxon>Burkholderiaceae</taxon>
        <taxon>Trinickia</taxon>
    </lineage>
</organism>
<dbReference type="GO" id="GO:0016787">
    <property type="term" value="F:hydrolase activity"/>
    <property type="evidence" value="ECO:0007669"/>
    <property type="project" value="UniProtKB-KW"/>
</dbReference>
<comment type="caution">
    <text evidence="2">The sequence shown here is derived from an EMBL/GenBank/DDBJ whole genome shotgun (WGS) entry which is preliminary data.</text>
</comment>
<name>A0A4U1HZ36_9BURK</name>
<dbReference type="AlphaFoldDB" id="A0A4U1HZ36"/>
<dbReference type="InterPro" id="IPR000073">
    <property type="entry name" value="AB_hydrolase_1"/>
</dbReference>
<evidence type="ECO:0000313" key="2">
    <source>
        <dbReference type="EMBL" id="TKC85997.1"/>
    </source>
</evidence>
<keyword evidence="3" id="KW-1185">Reference proteome</keyword>
<proteinExistence type="predicted"/>
<dbReference type="InterPro" id="IPR029058">
    <property type="entry name" value="AB_hydrolase_fold"/>
</dbReference>
<reference evidence="2 3" key="1">
    <citation type="submission" date="2019-04" db="EMBL/GenBank/DDBJ databases">
        <title>Trinickia sp. 7GSK02, isolated from subtropical forest soil.</title>
        <authorList>
            <person name="Gao Z.-H."/>
            <person name="Qiu L.-H."/>
        </authorList>
    </citation>
    <scope>NUCLEOTIDE SEQUENCE [LARGE SCALE GENOMIC DNA]</scope>
    <source>
        <strain evidence="2 3">7GSK02</strain>
    </source>
</reference>
<dbReference type="InterPro" id="IPR050266">
    <property type="entry name" value="AB_hydrolase_sf"/>
</dbReference>
<dbReference type="RefSeq" id="WP_136897214.1">
    <property type="nucleotide sequence ID" value="NZ_SWJE01000012.1"/>
</dbReference>
<feature type="domain" description="AB hydrolase-1" evidence="1">
    <location>
        <begin position="35"/>
        <end position="165"/>
    </location>
</feature>
<dbReference type="Gene3D" id="3.40.50.1820">
    <property type="entry name" value="alpha/beta hydrolase"/>
    <property type="match status" value="1"/>
</dbReference>
<sequence length="267" mass="29470">MSFISAQDIWIDTAEGRLFAKRWNPAPEHSHGDAPIMLFHDSLGCVELWRDFPEQLALSTGRSVIAYDRLGFGQSDPHRGKLEFDFVRNEARSGFRALLDALRLESFVAFGHSVGGGMAVCCAAAHAAHCNALVTEAAQAFVEDRTIAGILDAKQAFQQPGHLDRLTKYHGDKAAWVLSAWIDTWLAPEFAGWNLDDDLRHVQCPVLAIHGDQDEYGSTRHPERIAGMTAGHSAIEILPNCGHVPHREESDAVIQSVKRWLDGLAID</sequence>
<evidence type="ECO:0000259" key="1">
    <source>
        <dbReference type="Pfam" id="PF00561"/>
    </source>
</evidence>
<keyword evidence="2" id="KW-0378">Hydrolase</keyword>
<dbReference type="PANTHER" id="PTHR43798:SF33">
    <property type="entry name" value="HYDROLASE, PUTATIVE (AFU_ORTHOLOGUE AFUA_2G14860)-RELATED"/>
    <property type="match status" value="1"/>
</dbReference>
<dbReference type="EMBL" id="SWJE01000012">
    <property type="protein sequence ID" value="TKC85997.1"/>
    <property type="molecule type" value="Genomic_DNA"/>
</dbReference>
<dbReference type="Proteomes" id="UP000305539">
    <property type="component" value="Unassembled WGS sequence"/>
</dbReference>
<dbReference type="GO" id="GO:0016020">
    <property type="term" value="C:membrane"/>
    <property type="evidence" value="ECO:0007669"/>
    <property type="project" value="TreeGrafter"/>
</dbReference>
<protein>
    <submittedName>
        <fullName evidence="2">Alpha/beta hydrolase</fullName>
    </submittedName>
</protein>
<dbReference type="OrthoDB" id="135231at2"/>
<evidence type="ECO:0000313" key="3">
    <source>
        <dbReference type="Proteomes" id="UP000305539"/>
    </source>
</evidence>
<dbReference type="SUPFAM" id="SSF53474">
    <property type="entry name" value="alpha/beta-Hydrolases"/>
    <property type="match status" value="1"/>
</dbReference>
<gene>
    <name evidence="2" type="ORF">FAZ69_22070</name>
</gene>